<feature type="transmembrane region" description="Helical" evidence="5">
    <location>
        <begin position="363"/>
        <end position="382"/>
    </location>
</feature>
<keyword evidence="4 5" id="KW-0472">Membrane</keyword>
<evidence type="ECO:0000313" key="7">
    <source>
        <dbReference type="EMBL" id="MXO54329.1"/>
    </source>
</evidence>
<dbReference type="Pfam" id="PF04932">
    <property type="entry name" value="Wzy_C"/>
    <property type="match status" value="1"/>
</dbReference>
<keyword evidence="8" id="KW-1185">Reference proteome</keyword>
<gene>
    <name evidence="7" type="ORF">GRI47_09975</name>
</gene>
<dbReference type="RefSeq" id="WP_160661086.1">
    <property type="nucleotide sequence ID" value="NZ_BAABDV010000001.1"/>
</dbReference>
<feature type="transmembrane region" description="Helical" evidence="5">
    <location>
        <begin position="208"/>
        <end position="228"/>
    </location>
</feature>
<evidence type="ECO:0000256" key="2">
    <source>
        <dbReference type="ARBA" id="ARBA00022692"/>
    </source>
</evidence>
<feature type="domain" description="O-antigen ligase-related" evidence="6">
    <location>
        <begin position="192"/>
        <end position="344"/>
    </location>
</feature>
<dbReference type="OrthoDB" id="4391260at2"/>
<protein>
    <recommendedName>
        <fullName evidence="6">O-antigen ligase-related domain-containing protein</fullName>
    </recommendedName>
</protein>
<dbReference type="AlphaFoldDB" id="A0A844YA75"/>
<evidence type="ECO:0000259" key="6">
    <source>
        <dbReference type="Pfam" id="PF04932"/>
    </source>
</evidence>
<feature type="transmembrane region" description="Helical" evidence="5">
    <location>
        <begin position="121"/>
        <end position="139"/>
    </location>
</feature>
<feature type="transmembrane region" description="Helical" evidence="5">
    <location>
        <begin position="72"/>
        <end position="90"/>
    </location>
</feature>
<feature type="transmembrane region" description="Helical" evidence="5">
    <location>
        <begin position="44"/>
        <end position="60"/>
    </location>
</feature>
<dbReference type="Proteomes" id="UP000430272">
    <property type="component" value="Unassembled WGS sequence"/>
</dbReference>
<feature type="transmembrane region" description="Helical" evidence="5">
    <location>
        <begin position="20"/>
        <end position="38"/>
    </location>
</feature>
<dbReference type="GO" id="GO:0016020">
    <property type="term" value="C:membrane"/>
    <property type="evidence" value="ECO:0007669"/>
    <property type="project" value="UniProtKB-SubCell"/>
</dbReference>
<evidence type="ECO:0000256" key="3">
    <source>
        <dbReference type="ARBA" id="ARBA00022989"/>
    </source>
</evidence>
<feature type="transmembrane region" description="Helical" evidence="5">
    <location>
        <begin position="183"/>
        <end position="202"/>
    </location>
</feature>
<feature type="transmembrane region" description="Helical" evidence="5">
    <location>
        <begin position="335"/>
        <end position="356"/>
    </location>
</feature>
<dbReference type="PANTHER" id="PTHR37422">
    <property type="entry name" value="TEICHURONIC ACID BIOSYNTHESIS PROTEIN TUAE"/>
    <property type="match status" value="1"/>
</dbReference>
<reference evidence="7 8" key="1">
    <citation type="submission" date="2019-12" db="EMBL/GenBank/DDBJ databases">
        <title>Genomic-based taxomic classification of the family Erythrobacteraceae.</title>
        <authorList>
            <person name="Xu L."/>
        </authorList>
    </citation>
    <scope>NUCLEOTIDE SEQUENCE [LARGE SCALE GENOMIC DNA]</scope>
    <source>
        <strain evidence="7 8">JCM 17468</strain>
    </source>
</reference>
<keyword evidence="2 5" id="KW-0812">Transmembrane</keyword>
<evidence type="ECO:0000256" key="4">
    <source>
        <dbReference type="ARBA" id="ARBA00023136"/>
    </source>
</evidence>
<feature type="transmembrane region" description="Helical" evidence="5">
    <location>
        <begin position="96"/>
        <end position="114"/>
    </location>
</feature>
<sequence>MNQVAARYGRARPAGRDLRIESAIDIAMVCAVLFAILFNIWIGPLTPLILTGVTAVYCVIRRERLPALLLDTWPLLLLPALAIASVLWSINGGESMKAGLLYLLTVLVALILGSGVRRIDLLKAVFFSFLIFTILSWIYGYSQIGQRAFQGLLASKNAMGELSGGLVLAAICLFSDAVSRRKWLLGITCLLGLALGAVSLWLAEATTATIATGTASLCAIVWLTTLRLDAQSRTFLFLFAIIFSAIVFGIFYSFQDVIFDYVLGASGKDTTLTGRTDIWRVADGLIAERPWLGIGYNTFWHPGNLEAEALWRQFGIGNRSGFNFHNTYREITVHLGYVGFALFLAVSVIGTLGLFLGTMRKPSIPLVFLSALMISSAIKLPFESFGFGAMQLFGILTFAAISAGYTTFKLRSS</sequence>
<feature type="transmembrane region" description="Helical" evidence="5">
    <location>
        <begin position="388"/>
        <end position="408"/>
    </location>
</feature>
<feature type="transmembrane region" description="Helical" evidence="5">
    <location>
        <begin position="159"/>
        <end position="176"/>
    </location>
</feature>
<feature type="transmembrane region" description="Helical" evidence="5">
    <location>
        <begin position="235"/>
        <end position="254"/>
    </location>
</feature>
<organism evidence="7 8">
    <name type="scientific">Qipengyuania pelagi</name>
    <dbReference type="NCBI Taxonomy" id="994320"/>
    <lineage>
        <taxon>Bacteria</taxon>
        <taxon>Pseudomonadati</taxon>
        <taxon>Pseudomonadota</taxon>
        <taxon>Alphaproteobacteria</taxon>
        <taxon>Sphingomonadales</taxon>
        <taxon>Erythrobacteraceae</taxon>
        <taxon>Qipengyuania</taxon>
    </lineage>
</organism>
<evidence type="ECO:0000313" key="8">
    <source>
        <dbReference type="Proteomes" id="UP000430272"/>
    </source>
</evidence>
<keyword evidence="3 5" id="KW-1133">Transmembrane helix</keyword>
<accession>A0A844YA75</accession>
<comment type="caution">
    <text evidence="7">The sequence shown here is derived from an EMBL/GenBank/DDBJ whole genome shotgun (WGS) entry which is preliminary data.</text>
</comment>
<evidence type="ECO:0000256" key="5">
    <source>
        <dbReference type="SAM" id="Phobius"/>
    </source>
</evidence>
<dbReference type="EMBL" id="WTYD01000001">
    <property type="protein sequence ID" value="MXO54329.1"/>
    <property type="molecule type" value="Genomic_DNA"/>
</dbReference>
<comment type="subcellular location">
    <subcellularLocation>
        <location evidence="1">Membrane</location>
        <topology evidence="1">Multi-pass membrane protein</topology>
    </subcellularLocation>
</comment>
<evidence type="ECO:0000256" key="1">
    <source>
        <dbReference type="ARBA" id="ARBA00004141"/>
    </source>
</evidence>
<dbReference type="InterPro" id="IPR051533">
    <property type="entry name" value="WaaL-like"/>
</dbReference>
<name>A0A844YA75_9SPHN</name>
<proteinExistence type="predicted"/>
<dbReference type="InterPro" id="IPR007016">
    <property type="entry name" value="O-antigen_ligase-rel_domated"/>
</dbReference>
<dbReference type="PANTHER" id="PTHR37422:SF17">
    <property type="entry name" value="O-ANTIGEN LIGASE"/>
    <property type="match status" value="1"/>
</dbReference>